<dbReference type="GO" id="GO:0032259">
    <property type="term" value="P:methylation"/>
    <property type="evidence" value="ECO:0007669"/>
    <property type="project" value="UniProtKB-KW"/>
</dbReference>
<reference evidence="6" key="1">
    <citation type="submission" date="2022-12" db="EMBL/GenBank/DDBJ databases">
        <authorList>
            <person name="Krivoruchko A.V."/>
            <person name="Elkin A."/>
        </authorList>
    </citation>
    <scope>NUCLEOTIDE SEQUENCE</scope>
    <source>
        <strain evidence="6">IEGM 1391</strain>
    </source>
</reference>
<proteinExistence type="predicted"/>
<accession>A0ABT4MFD1</accession>
<protein>
    <submittedName>
        <fullName evidence="6">Methyltransferase</fullName>
    </submittedName>
</protein>
<evidence type="ECO:0000256" key="3">
    <source>
        <dbReference type="ARBA" id="ARBA00022989"/>
    </source>
</evidence>
<feature type="transmembrane region" description="Helical" evidence="5">
    <location>
        <begin position="174"/>
        <end position="193"/>
    </location>
</feature>
<evidence type="ECO:0000256" key="5">
    <source>
        <dbReference type="SAM" id="Phobius"/>
    </source>
</evidence>
<dbReference type="InterPro" id="IPR007318">
    <property type="entry name" value="Phopholipid_MeTrfase"/>
</dbReference>
<keyword evidence="7" id="KW-1185">Reference proteome</keyword>
<dbReference type="Pfam" id="PF04191">
    <property type="entry name" value="PEMT"/>
    <property type="match status" value="1"/>
</dbReference>
<dbReference type="GO" id="GO:0008168">
    <property type="term" value="F:methyltransferase activity"/>
    <property type="evidence" value="ECO:0007669"/>
    <property type="project" value="UniProtKB-KW"/>
</dbReference>
<evidence type="ECO:0000256" key="2">
    <source>
        <dbReference type="ARBA" id="ARBA00022692"/>
    </source>
</evidence>
<evidence type="ECO:0000256" key="1">
    <source>
        <dbReference type="ARBA" id="ARBA00004127"/>
    </source>
</evidence>
<name>A0ABT4MFD1_9NOCA</name>
<feature type="transmembrane region" description="Helical" evidence="5">
    <location>
        <begin position="22"/>
        <end position="42"/>
    </location>
</feature>
<sequence length="445" mass="47079">MSAVIVSSAVQTGLDTAVLRSAVLMVPLVSVAVLWIAGLWGVGADVRVRGGALLALLWSTVSLLPVNALAVRLGWWSFGTDGLEWFEVPVDVMFGWALLWGAVPILLSRWVNALPVVAVLVTADVLVMGSLEPLVVLTPSWWWGELLAVLVCLVPATALGMLTASRRALRVRVVLQMVLFASLLVFVIPSVAFEATGRSWAGVLAGTGGALDSVTIQVIAVLGIVAMRAVWDFAIIGHGTPFPWDPPTRLVTSGPYAYVANPMQLCAVLILVAGAVLFDAPALLLAAVAGAAFSSGIAAWNETAHLTARFGPAWNEHRSQVRNWLPRWHARPDRASGTLYASVTCDPCSVVGPWFARRPSAGLVIAAAEDHPGTLRRVRYESSDGCVVADGTRAIGCALEHLTLGWAVLGWLMRAPVLASAVALVTDACGGAPRSIPRRMSESSE</sequence>
<feature type="transmembrane region" description="Helical" evidence="5">
    <location>
        <begin position="88"/>
        <end position="107"/>
    </location>
</feature>
<keyword evidence="2 5" id="KW-0812">Transmembrane</keyword>
<feature type="transmembrane region" description="Helical" evidence="5">
    <location>
        <begin position="213"/>
        <end position="235"/>
    </location>
</feature>
<feature type="transmembrane region" description="Helical" evidence="5">
    <location>
        <begin position="141"/>
        <end position="162"/>
    </location>
</feature>
<evidence type="ECO:0000256" key="4">
    <source>
        <dbReference type="ARBA" id="ARBA00023136"/>
    </source>
</evidence>
<dbReference type="Gene3D" id="1.20.120.1630">
    <property type="match status" value="1"/>
</dbReference>
<feature type="transmembrane region" description="Helical" evidence="5">
    <location>
        <begin position="54"/>
        <end position="76"/>
    </location>
</feature>
<organism evidence="6 7">
    <name type="scientific">Rhodococcus ruber</name>
    <dbReference type="NCBI Taxonomy" id="1830"/>
    <lineage>
        <taxon>Bacteria</taxon>
        <taxon>Bacillati</taxon>
        <taxon>Actinomycetota</taxon>
        <taxon>Actinomycetes</taxon>
        <taxon>Mycobacteriales</taxon>
        <taxon>Nocardiaceae</taxon>
        <taxon>Rhodococcus</taxon>
    </lineage>
</organism>
<evidence type="ECO:0000313" key="7">
    <source>
        <dbReference type="Proteomes" id="UP001081071"/>
    </source>
</evidence>
<evidence type="ECO:0000313" key="6">
    <source>
        <dbReference type="EMBL" id="MCZ4519687.1"/>
    </source>
</evidence>
<keyword evidence="4 5" id="KW-0472">Membrane</keyword>
<keyword evidence="6" id="KW-0808">Transferase</keyword>
<keyword evidence="6" id="KW-0489">Methyltransferase</keyword>
<gene>
    <name evidence="6" type="ORF">O4220_14300</name>
</gene>
<dbReference type="EMBL" id="JAPWIJ010000005">
    <property type="protein sequence ID" value="MCZ4519687.1"/>
    <property type="molecule type" value="Genomic_DNA"/>
</dbReference>
<dbReference type="Proteomes" id="UP001081071">
    <property type="component" value="Unassembled WGS sequence"/>
</dbReference>
<feature type="transmembrane region" description="Helical" evidence="5">
    <location>
        <begin position="114"/>
        <end position="135"/>
    </location>
</feature>
<comment type="caution">
    <text evidence="6">The sequence shown here is derived from an EMBL/GenBank/DDBJ whole genome shotgun (WGS) entry which is preliminary data.</text>
</comment>
<keyword evidence="3 5" id="KW-1133">Transmembrane helix</keyword>
<comment type="subcellular location">
    <subcellularLocation>
        <location evidence="1">Endomembrane system</location>
        <topology evidence="1">Multi-pass membrane protein</topology>
    </subcellularLocation>
</comment>
<dbReference type="RefSeq" id="WP_269605227.1">
    <property type="nucleotide sequence ID" value="NZ_JAPWIJ010000005.1"/>
</dbReference>